<reference evidence="1 2" key="1">
    <citation type="journal article" date="2012" name="PLoS ONE">
        <title>The genome characteristics and predicted function of methyl-group oxidation pathway in the obligate aceticlastic methanogens, Methanosaeta spp.</title>
        <authorList>
            <person name="Zhu J."/>
            <person name="Zheng H."/>
            <person name="Ai G."/>
            <person name="Zhang G."/>
            <person name="Liu D."/>
            <person name="Liu X."/>
            <person name="Dong X."/>
        </authorList>
    </citation>
    <scope>NUCLEOTIDE SEQUENCE [LARGE SCALE GENOMIC DNA]</scope>
    <source>
        <strain evidence="1 2">6Ac</strain>
    </source>
</reference>
<dbReference type="KEGG" id="mhi:Mhar_1855"/>
<dbReference type="EMBL" id="CP003117">
    <property type="protein sequence ID" value="AET65212.1"/>
    <property type="molecule type" value="Genomic_DNA"/>
</dbReference>
<name>G7WPL1_METH6</name>
<evidence type="ECO:0000313" key="2">
    <source>
        <dbReference type="Proteomes" id="UP000005877"/>
    </source>
</evidence>
<proteinExistence type="predicted"/>
<organism evidence="1 2">
    <name type="scientific">Methanothrix harundinacea (strain 6Ac)</name>
    <name type="common">Methanosaeta harundinacea</name>
    <dbReference type="NCBI Taxonomy" id="1110509"/>
    <lineage>
        <taxon>Archaea</taxon>
        <taxon>Methanobacteriati</taxon>
        <taxon>Methanobacteriota</taxon>
        <taxon>Stenosarchaea group</taxon>
        <taxon>Methanomicrobia</taxon>
        <taxon>Methanotrichales</taxon>
        <taxon>Methanotrichaceae</taxon>
        <taxon>Methanothrix</taxon>
    </lineage>
</organism>
<dbReference type="HOGENOM" id="CLU_185769_0_0_2"/>
<accession>G7WPL1</accession>
<gene>
    <name evidence="1" type="ordered locus">Mhar_1855</name>
</gene>
<dbReference type="PATRIC" id="fig|1110509.7.peg.2056"/>
<dbReference type="PANTHER" id="PTHR42244:SF2">
    <property type="entry name" value="ANTITOXIN VAPB3-RELATED"/>
    <property type="match status" value="1"/>
</dbReference>
<dbReference type="InterPro" id="IPR039709">
    <property type="entry name" value="VapB3-like"/>
</dbReference>
<dbReference type="Proteomes" id="UP000005877">
    <property type="component" value="Chromosome"/>
</dbReference>
<evidence type="ECO:0000313" key="1">
    <source>
        <dbReference type="EMBL" id="AET65212.1"/>
    </source>
</evidence>
<dbReference type="PANTHER" id="PTHR42244">
    <property type="entry name" value="ANTITOXIN VAPB3-RELATED"/>
    <property type="match status" value="1"/>
</dbReference>
<keyword evidence="2" id="KW-1185">Reference proteome</keyword>
<sequence>MFTNTKIIISSINNRNIMSTGSVVFSVRIPQDLRRMMEEMKEVNWQEEIRMKIEELVREKNRERILAEARSVRAEMKGGGRASELIRADRDER</sequence>
<protein>
    <recommendedName>
        <fullName evidence="3">VapB-type antitoxin</fullName>
    </recommendedName>
</protein>
<dbReference type="AlphaFoldDB" id="G7WPL1"/>
<evidence type="ECO:0008006" key="3">
    <source>
        <dbReference type="Google" id="ProtNLM"/>
    </source>
</evidence>